<dbReference type="InterPro" id="IPR005467">
    <property type="entry name" value="His_kinase_dom"/>
</dbReference>
<dbReference type="InterPro" id="IPR003661">
    <property type="entry name" value="HisK_dim/P_dom"/>
</dbReference>
<evidence type="ECO:0000313" key="17">
    <source>
        <dbReference type="Proteomes" id="UP000095594"/>
    </source>
</evidence>
<dbReference type="GO" id="GO:0005524">
    <property type="term" value="F:ATP binding"/>
    <property type="evidence" value="ECO:0007669"/>
    <property type="project" value="UniProtKB-KW"/>
</dbReference>
<dbReference type="GO" id="GO:0000155">
    <property type="term" value="F:phosphorelay sensor kinase activity"/>
    <property type="evidence" value="ECO:0007669"/>
    <property type="project" value="InterPro"/>
</dbReference>
<evidence type="ECO:0000256" key="9">
    <source>
        <dbReference type="ARBA" id="ARBA00022777"/>
    </source>
</evidence>
<dbReference type="PANTHER" id="PTHR45528">
    <property type="entry name" value="SENSOR HISTIDINE KINASE CPXA"/>
    <property type="match status" value="1"/>
</dbReference>
<dbReference type="InterPro" id="IPR003594">
    <property type="entry name" value="HATPase_dom"/>
</dbReference>
<evidence type="ECO:0000313" key="16">
    <source>
        <dbReference type="EMBL" id="CUO90114.1"/>
    </source>
</evidence>
<dbReference type="InterPro" id="IPR050398">
    <property type="entry name" value="HssS/ArlS-like"/>
</dbReference>
<evidence type="ECO:0000256" key="3">
    <source>
        <dbReference type="ARBA" id="ARBA00012438"/>
    </source>
</evidence>
<dbReference type="EMBL" id="CYZX01000019">
    <property type="protein sequence ID" value="CUO90114.1"/>
    <property type="molecule type" value="Genomic_DNA"/>
</dbReference>
<dbReference type="Gene3D" id="1.10.287.130">
    <property type="match status" value="1"/>
</dbReference>
<keyword evidence="8" id="KW-0547">Nucleotide-binding</keyword>
<evidence type="ECO:0000256" key="5">
    <source>
        <dbReference type="ARBA" id="ARBA00022553"/>
    </source>
</evidence>
<dbReference type="InterPro" id="IPR036890">
    <property type="entry name" value="HATPase_C_sf"/>
</dbReference>
<organism evidence="16 17">
    <name type="scientific">Clostridium disporicum</name>
    <dbReference type="NCBI Taxonomy" id="84024"/>
    <lineage>
        <taxon>Bacteria</taxon>
        <taxon>Bacillati</taxon>
        <taxon>Bacillota</taxon>
        <taxon>Clostridia</taxon>
        <taxon>Eubacteriales</taxon>
        <taxon>Clostridiaceae</taxon>
        <taxon>Clostridium</taxon>
    </lineage>
</organism>
<keyword evidence="9 16" id="KW-0418">Kinase</keyword>
<evidence type="ECO:0000256" key="7">
    <source>
        <dbReference type="ARBA" id="ARBA00022692"/>
    </source>
</evidence>
<dbReference type="Proteomes" id="UP000095594">
    <property type="component" value="Unassembled WGS sequence"/>
</dbReference>
<evidence type="ECO:0000256" key="14">
    <source>
        <dbReference type="SAM" id="Phobius"/>
    </source>
</evidence>
<dbReference type="PANTHER" id="PTHR45528:SF1">
    <property type="entry name" value="SENSOR HISTIDINE KINASE CPXA"/>
    <property type="match status" value="1"/>
</dbReference>
<comment type="catalytic activity">
    <reaction evidence="1">
        <text>ATP + protein L-histidine = ADP + protein N-phospho-L-histidine.</text>
        <dbReference type="EC" id="2.7.13.3"/>
    </reaction>
</comment>
<dbReference type="EC" id="2.7.13.3" evidence="3"/>
<dbReference type="Pfam" id="PF02518">
    <property type="entry name" value="HATPase_c"/>
    <property type="match status" value="1"/>
</dbReference>
<dbReference type="Pfam" id="PF00512">
    <property type="entry name" value="HisKA"/>
    <property type="match status" value="1"/>
</dbReference>
<keyword evidence="6 16" id="KW-0808">Transferase</keyword>
<comment type="subcellular location">
    <subcellularLocation>
        <location evidence="2">Cell membrane</location>
        <topology evidence="2">Multi-pass membrane protein</topology>
    </subcellularLocation>
</comment>
<dbReference type="CDD" id="cd00082">
    <property type="entry name" value="HisKA"/>
    <property type="match status" value="1"/>
</dbReference>
<keyword evidence="7 14" id="KW-0812">Transmembrane</keyword>
<dbReference type="AlphaFoldDB" id="A0A174IRY8"/>
<dbReference type="SUPFAM" id="SSF47384">
    <property type="entry name" value="Homodimeric domain of signal transducing histidine kinase"/>
    <property type="match status" value="1"/>
</dbReference>
<dbReference type="GO" id="GO:0005886">
    <property type="term" value="C:plasma membrane"/>
    <property type="evidence" value="ECO:0007669"/>
    <property type="project" value="UniProtKB-SubCell"/>
</dbReference>
<evidence type="ECO:0000256" key="6">
    <source>
        <dbReference type="ARBA" id="ARBA00022679"/>
    </source>
</evidence>
<evidence type="ECO:0000256" key="4">
    <source>
        <dbReference type="ARBA" id="ARBA00022475"/>
    </source>
</evidence>
<evidence type="ECO:0000256" key="1">
    <source>
        <dbReference type="ARBA" id="ARBA00000085"/>
    </source>
</evidence>
<evidence type="ECO:0000256" key="11">
    <source>
        <dbReference type="ARBA" id="ARBA00022989"/>
    </source>
</evidence>
<keyword evidence="10" id="KW-0067">ATP-binding</keyword>
<keyword evidence="13 14" id="KW-0472">Membrane</keyword>
<dbReference type="SUPFAM" id="SSF55874">
    <property type="entry name" value="ATPase domain of HSP90 chaperone/DNA topoisomerase II/histidine kinase"/>
    <property type="match status" value="1"/>
</dbReference>
<keyword evidence="12" id="KW-0902">Two-component regulatory system</keyword>
<dbReference type="Gene3D" id="3.30.565.10">
    <property type="entry name" value="Histidine kinase-like ATPase, C-terminal domain"/>
    <property type="match status" value="1"/>
</dbReference>
<keyword evidence="11 14" id="KW-1133">Transmembrane helix</keyword>
<evidence type="ECO:0000256" key="8">
    <source>
        <dbReference type="ARBA" id="ARBA00022741"/>
    </source>
</evidence>
<evidence type="ECO:0000256" key="13">
    <source>
        <dbReference type="ARBA" id="ARBA00023136"/>
    </source>
</evidence>
<feature type="transmembrane region" description="Helical" evidence="14">
    <location>
        <begin position="114"/>
        <end position="131"/>
    </location>
</feature>
<dbReference type="PROSITE" id="PS50109">
    <property type="entry name" value="HIS_KIN"/>
    <property type="match status" value="1"/>
</dbReference>
<dbReference type="InterPro" id="IPR036097">
    <property type="entry name" value="HisK_dim/P_sf"/>
</dbReference>
<feature type="transmembrane region" description="Helical" evidence="14">
    <location>
        <begin position="69"/>
        <end position="93"/>
    </location>
</feature>
<proteinExistence type="predicted"/>
<dbReference type="SMART" id="SM00387">
    <property type="entry name" value="HATPase_c"/>
    <property type="match status" value="1"/>
</dbReference>
<name>A0A174IRY8_9CLOT</name>
<reference evidence="16 17" key="1">
    <citation type="submission" date="2015-09" db="EMBL/GenBank/DDBJ databases">
        <authorList>
            <consortium name="Pathogen Informatics"/>
        </authorList>
    </citation>
    <scope>NUCLEOTIDE SEQUENCE [LARGE SCALE GENOMIC DNA]</scope>
    <source>
        <strain evidence="16 17">2789STDY5834856</strain>
    </source>
</reference>
<evidence type="ECO:0000256" key="12">
    <source>
        <dbReference type="ARBA" id="ARBA00023012"/>
    </source>
</evidence>
<sequence>MISKYIEAKKFCRRWVSNEEANKFKIINERVLIETWLGRVLLIINYFVVRKLVHTTGDRFFPRYDTEASKYIVLLTWVVFAIITFISIVQLVIKNKVYTTDSKISYEKITYYKYRIINSLIRVFILVLFYMTLYQILFQVTMEEIDIKRTILWWIIVVNIVILIYLGFIVAKNYFKGVVLSSTLEEIVGDENYDLSSLKKKIEEKRSKINEINSSDLSITFNAIEDLMNIAENTGIIEKSSFISKTELITNVSHDLKTPLTSVINYVNFLNNEDLTEVKRDEYIDILERKALSLKNLVDDLKDSLGTNTGEVKLEFIEMRVDKLLEKALFEFKERIEDSSLRFNISIEDKEIKRSYADYKKMTRVFHNLISNILKYSAKDSDVYIKLEQEESVDFSRGYYTRIIFKNTTEDEIKMNGEELLERFKRGESSINTEGSGLGLDIANSLMKLQNGELKINVDKNNFIVDVII</sequence>
<dbReference type="SMART" id="SM00388">
    <property type="entry name" value="HisKA"/>
    <property type="match status" value="1"/>
</dbReference>
<feature type="transmembrane region" description="Helical" evidence="14">
    <location>
        <begin position="151"/>
        <end position="171"/>
    </location>
</feature>
<protein>
    <recommendedName>
        <fullName evidence="3">histidine kinase</fullName>
        <ecNumber evidence="3">2.7.13.3</ecNumber>
    </recommendedName>
</protein>
<evidence type="ECO:0000256" key="10">
    <source>
        <dbReference type="ARBA" id="ARBA00022840"/>
    </source>
</evidence>
<keyword evidence="5" id="KW-0597">Phosphoprotein</keyword>
<evidence type="ECO:0000259" key="15">
    <source>
        <dbReference type="PROSITE" id="PS50109"/>
    </source>
</evidence>
<accession>A0A174IRY8</accession>
<feature type="domain" description="Histidine kinase" evidence="15">
    <location>
        <begin position="251"/>
        <end position="469"/>
    </location>
</feature>
<gene>
    <name evidence="16" type="primary">saeS</name>
    <name evidence="16" type="ORF">ERS852471_02560</name>
</gene>
<evidence type="ECO:0000256" key="2">
    <source>
        <dbReference type="ARBA" id="ARBA00004651"/>
    </source>
</evidence>
<keyword evidence="4" id="KW-1003">Cell membrane</keyword>